<feature type="repeat" description="TPR" evidence="1">
    <location>
        <begin position="207"/>
        <end position="240"/>
    </location>
</feature>
<keyword evidence="1" id="KW-0802">TPR repeat</keyword>
<feature type="repeat" description="TPR" evidence="1">
    <location>
        <begin position="309"/>
        <end position="342"/>
    </location>
</feature>
<dbReference type="PANTHER" id="PTHR12558">
    <property type="entry name" value="CELL DIVISION CYCLE 16,23,27"/>
    <property type="match status" value="1"/>
</dbReference>
<dbReference type="OrthoDB" id="9803982at2"/>
<dbReference type="InterPro" id="IPR019734">
    <property type="entry name" value="TPR_rpt"/>
</dbReference>
<dbReference type="Proteomes" id="UP000249720">
    <property type="component" value="Unassembled WGS sequence"/>
</dbReference>
<dbReference type="Pfam" id="PF00515">
    <property type="entry name" value="TPR_1"/>
    <property type="match status" value="1"/>
</dbReference>
<dbReference type="PANTHER" id="PTHR12558:SF13">
    <property type="entry name" value="CELL DIVISION CYCLE PROTEIN 27 HOMOLOG"/>
    <property type="match status" value="1"/>
</dbReference>
<sequence>MRTPSYNDDERNSLKELLQQYQNMKMGRGNSFLEEEAFEKIVDYFDERDDLNEAFKAVETGLEMYPYSAHLMIKKADLLIARRKYAQSLELLEKAELFDSTDINLYILKTDAYLALDQQPKAVELLETALHLFDGEERIDLLFELADVYDDYEEFDKVFDCLKLILEDDPNNEEALYKICFWTDFTGRNEESIKIHQKIIDNYPYNEIAWFNLAAAYQGLKLYEKAIDAYQYALVIDEKFEYAYRNMGDAYLRLHKYKEAIESLEKVLELARPEDVIYEAIGHCYHKLGHTAQARFHYKKAVHLNAEDSKLHFKIATTYMQEGQWNNAIRHLENALRLQRNVAEYNLAMGECKLHLQHYKEALFYFGFVVKHKPKKVAGWEALIRCLYLAGYYEEAATHCLLALKATDEKPIFIFYQSAISFALNKSKEGLIYLETAMERAPKQLKKLMDLAPSLLQNSKVIDIIARYKKGRKF</sequence>
<protein>
    <submittedName>
        <fullName evidence="2">Tetratricopeptide repeat protein</fullName>
    </submittedName>
</protein>
<gene>
    <name evidence="2" type="ORF">LX80_00956</name>
</gene>
<organism evidence="2 3">
    <name type="scientific">Hydrotalea sandarakina</name>
    <dbReference type="NCBI Taxonomy" id="1004304"/>
    <lineage>
        <taxon>Bacteria</taxon>
        <taxon>Pseudomonadati</taxon>
        <taxon>Bacteroidota</taxon>
        <taxon>Chitinophagia</taxon>
        <taxon>Chitinophagales</taxon>
        <taxon>Chitinophagaceae</taxon>
        <taxon>Hydrotalea</taxon>
    </lineage>
</organism>
<feature type="repeat" description="TPR" evidence="1">
    <location>
        <begin position="275"/>
        <end position="308"/>
    </location>
</feature>
<keyword evidence="3" id="KW-1185">Reference proteome</keyword>
<evidence type="ECO:0000313" key="3">
    <source>
        <dbReference type="Proteomes" id="UP000249720"/>
    </source>
</evidence>
<dbReference type="Pfam" id="PF13176">
    <property type="entry name" value="TPR_7"/>
    <property type="match status" value="1"/>
</dbReference>
<comment type="caution">
    <text evidence="2">The sequence shown here is derived from an EMBL/GenBank/DDBJ whole genome shotgun (WGS) entry which is preliminary data.</text>
</comment>
<proteinExistence type="predicted"/>
<dbReference type="EMBL" id="QKZV01000002">
    <property type="protein sequence ID" value="PZX64755.1"/>
    <property type="molecule type" value="Genomic_DNA"/>
</dbReference>
<dbReference type="InterPro" id="IPR011990">
    <property type="entry name" value="TPR-like_helical_dom_sf"/>
</dbReference>
<evidence type="ECO:0000313" key="2">
    <source>
        <dbReference type="EMBL" id="PZX64755.1"/>
    </source>
</evidence>
<dbReference type="RefSeq" id="WP_111293901.1">
    <property type="nucleotide sequence ID" value="NZ_QKZV01000002.1"/>
</dbReference>
<name>A0A2W7SP63_9BACT</name>
<dbReference type="Gene3D" id="1.25.40.10">
    <property type="entry name" value="Tetratricopeptide repeat domain"/>
    <property type="match status" value="3"/>
</dbReference>
<accession>A0A2W7SP63</accession>
<dbReference type="SUPFAM" id="SSF48452">
    <property type="entry name" value="TPR-like"/>
    <property type="match status" value="2"/>
</dbReference>
<evidence type="ECO:0000256" key="1">
    <source>
        <dbReference type="PROSITE-ProRule" id="PRU00339"/>
    </source>
</evidence>
<dbReference type="PROSITE" id="PS50005">
    <property type="entry name" value="TPR"/>
    <property type="match status" value="4"/>
</dbReference>
<feature type="repeat" description="TPR" evidence="1">
    <location>
        <begin position="241"/>
        <end position="274"/>
    </location>
</feature>
<reference evidence="2 3" key="1">
    <citation type="submission" date="2018-06" db="EMBL/GenBank/DDBJ databases">
        <title>Genomic Encyclopedia of Archaeal and Bacterial Type Strains, Phase II (KMG-II): from individual species to whole genera.</title>
        <authorList>
            <person name="Goeker M."/>
        </authorList>
    </citation>
    <scope>NUCLEOTIDE SEQUENCE [LARGE SCALE GENOMIC DNA]</scope>
    <source>
        <strain evidence="2 3">DSM 23241</strain>
    </source>
</reference>
<dbReference type="AlphaFoldDB" id="A0A2W7SP63"/>
<dbReference type="Pfam" id="PF13424">
    <property type="entry name" value="TPR_12"/>
    <property type="match status" value="1"/>
</dbReference>
<dbReference type="SMART" id="SM00028">
    <property type="entry name" value="TPR"/>
    <property type="match status" value="10"/>
</dbReference>
<dbReference type="PROSITE" id="PS50293">
    <property type="entry name" value="TPR_REGION"/>
    <property type="match status" value="1"/>
</dbReference>